<dbReference type="PANTHER" id="PTHR20855:SF3">
    <property type="entry name" value="LD03007P"/>
    <property type="match status" value="1"/>
</dbReference>
<keyword evidence="5" id="KW-0479">Metal-binding</keyword>
<comment type="subcellular location">
    <subcellularLocation>
        <location evidence="1">Membrane</location>
        <topology evidence="1">Multi-pass membrane protein</topology>
    </subcellularLocation>
</comment>
<dbReference type="GO" id="GO:0016020">
    <property type="term" value="C:membrane"/>
    <property type="evidence" value="ECO:0007669"/>
    <property type="project" value="UniProtKB-SubCell"/>
</dbReference>
<keyword evidence="3 6" id="KW-1133">Transmembrane helix</keyword>
<feature type="transmembrane region" description="Helical" evidence="6">
    <location>
        <begin position="200"/>
        <end position="221"/>
    </location>
</feature>
<dbReference type="PANTHER" id="PTHR20855">
    <property type="entry name" value="ADIPOR/PROGESTIN RECEPTOR-RELATED"/>
    <property type="match status" value="1"/>
</dbReference>
<keyword evidence="8" id="KW-1185">Reference proteome</keyword>
<protein>
    <submittedName>
        <fullName evidence="7">Hemolysin III</fullName>
    </submittedName>
</protein>
<evidence type="ECO:0000313" key="7">
    <source>
        <dbReference type="EMBL" id="TCT37640.1"/>
    </source>
</evidence>
<sequence>MKIMARRGTPYELGELVADGVVHGIGIVMALIGATVLIFYATVWADGGEIAAAWIYSAGLVLALAISCSYNLWPASSARAKGFLKRLDHSAIFVLIAATYTPFLQRGTADPVIFGLLIAIWAIALLGIALKVIWSGRFERVAILLYLAMGWSGVLVARPLFPLLPMATSILIVIGGVIYTAGVIFHVWEKLKYQNAIWHAFVVAAAAVHYAAVLTCFSLAVPAG</sequence>
<organism evidence="7 8">
    <name type="scientific">Martelella mediterranea</name>
    <dbReference type="NCBI Taxonomy" id="293089"/>
    <lineage>
        <taxon>Bacteria</taxon>
        <taxon>Pseudomonadati</taxon>
        <taxon>Pseudomonadota</taxon>
        <taxon>Alphaproteobacteria</taxon>
        <taxon>Hyphomicrobiales</taxon>
        <taxon>Aurantimonadaceae</taxon>
        <taxon>Martelella</taxon>
    </lineage>
</organism>
<comment type="caution">
    <text evidence="7">The sequence shown here is derived from an EMBL/GenBank/DDBJ whole genome shotgun (WGS) entry which is preliminary data.</text>
</comment>
<feature type="transmembrane region" description="Helical" evidence="6">
    <location>
        <begin position="141"/>
        <end position="161"/>
    </location>
</feature>
<evidence type="ECO:0000313" key="8">
    <source>
        <dbReference type="Proteomes" id="UP000295097"/>
    </source>
</evidence>
<feature type="transmembrane region" description="Helical" evidence="6">
    <location>
        <begin position="167"/>
        <end position="188"/>
    </location>
</feature>
<reference evidence="7 8" key="1">
    <citation type="submission" date="2019-03" db="EMBL/GenBank/DDBJ databases">
        <title>Freshwater and sediment microbial communities from various areas in North America, analyzing microbe dynamics in response to fracking.</title>
        <authorList>
            <person name="Lamendella R."/>
        </authorList>
    </citation>
    <scope>NUCLEOTIDE SEQUENCE [LARGE SCALE GENOMIC DNA]</scope>
    <source>
        <strain evidence="7 8">175.2</strain>
    </source>
</reference>
<name>A0A4R3NQB4_9HYPH</name>
<keyword evidence="2 6" id="KW-0812">Transmembrane</keyword>
<feature type="transmembrane region" description="Helical" evidence="6">
    <location>
        <begin position="21"/>
        <end position="41"/>
    </location>
</feature>
<evidence type="ECO:0000256" key="5">
    <source>
        <dbReference type="PIRSR" id="PIRSR604254-1"/>
    </source>
</evidence>
<accession>A0A4R3NQB4</accession>
<feature type="transmembrane region" description="Helical" evidence="6">
    <location>
        <begin position="87"/>
        <end position="105"/>
    </location>
</feature>
<evidence type="ECO:0000256" key="3">
    <source>
        <dbReference type="ARBA" id="ARBA00022989"/>
    </source>
</evidence>
<proteinExistence type="predicted"/>
<dbReference type="GO" id="GO:0046872">
    <property type="term" value="F:metal ion binding"/>
    <property type="evidence" value="ECO:0007669"/>
    <property type="project" value="UniProtKB-KW"/>
</dbReference>
<dbReference type="InterPro" id="IPR004254">
    <property type="entry name" value="AdipoR/HlyIII-related"/>
</dbReference>
<keyword evidence="5" id="KW-0862">Zinc</keyword>
<dbReference type="Pfam" id="PF03006">
    <property type="entry name" value="HlyIII"/>
    <property type="match status" value="1"/>
</dbReference>
<evidence type="ECO:0000256" key="6">
    <source>
        <dbReference type="SAM" id="Phobius"/>
    </source>
</evidence>
<evidence type="ECO:0000256" key="1">
    <source>
        <dbReference type="ARBA" id="ARBA00004141"/>
    </source>
</evidence>
<dbReference type="AlphaFoldDB" id="A0A4R3NQB4"/>
<feature type="transmembrane region" description="Helical" evidence="6">
    <location>
        <begin position="53"/>
        <end position="75"/>
    </location>
</feature>
<keyword evidence="4 6" id="KW-0472">Membrane</keyword>
<dbReference type="RefSeq" id="WP_132311804.1">
    <property type="nucleotide sequence ID" value="NZ_SMAR01000017.1"/>
</dbReference>
<feature type="transmembrane region" description="Helical" evidence="6">
    <location>
        <begin position="111"/>
        <end position="134"/>
    </location>
</feature>
<dbReference type="EMBL" id="SMAR01000017">
    <property type="protein sequence ID" value="TCT37640.1"/>
    <property type="molecule type" value="Genomic_DNA"/>
</dbReference>
<dbReference type="OrthoDB" id="9813689at2"/>
<feature type="binding site" evidence="5">
    <location>
        <position position="199"/>
    </location>
    <ligand>
        <name>Zn(2+)</name>
        <dbReference type="ChEBI" id="CHEBI:29105"/>
    </ligand>
</feature>
<gene>
    <name evidence="7" type="ORF">EDC90_101730</name>
</gene>
<evidence type="ECO:0000256" key="2">
    <source>
        <dbReference type="ARBA" id="ARBA00022692"/>
    </source>
</evidence>
<dbReference type="Proteomes" id="UP000295097">
    <property type="component" value="Unassembled WGS sequence"/>
</dbReference>
<evidence type="ECO:0000256" key="4">
    <source>
        <dbReference type="ARBA" id="ARBA00023136"/>
    </source>
</evidence>